<feature type="chain" id="PRO_5039900094" evidence="1">
    <location>
        <begin position="25"/>
        <end position="120"/>
    </location>
</feature>
<accession>A0A9I9E7N6</accession>
<sequence>MGSPILAFVLVALTFLFNFPILSTFTPLPQPHPYPHSLPSLYAKKIVPLWPTSHPPLPLSHYQYELLQARKMRLDPHPWQQIRKLVEYMVRISHELTIFTIILKGKLAFALPWPFINHSA</sequence>
<feature type="signal peptide" evidence="1">
    <location>
        <begin position="1"/>
        <end position="24"/>
    </location>
</feature>
<dbReference type="AlphaFoldDB" id="A0A9I9E7N6"/>
<organism evidence="2">
    <name type="scientific">Cucumis melo</name>
    <name type="common">Muskmelon</name>
    <dbReference type="NCBI Taxonomy" id="3656"/>
    <lineage>
        <taxon>Eukaryota</taxon>
        <taxon>Viridiplantae</taxon>
        <taxon>Streptophyta</taxon>
        <taxon>Embryophyta</taxon>
        <taxon>Tracheophyta</taxon>
        <taxon>Spermatophyta</taxon>
        <taxon>Magnoliopsida</taxon>
        <taxon>eudicotyledons</taxon>
        <taxon>Gunneridae</taxon>
        <taxon>Pentapetalae</taxon>
        <taxon>rosids</taxon>
        <taxon>fabids</taxon>
        <taxon>Cucurbitales</taxon>
        <taxon>Cucurbitaceae</taxon>
        <taxon>Benincaseae</taxon>
        <taxon>Cucumis</taxon>
    </lineage>
</organism>
<evidence type="ECO:0000313" key="2">
    <source>
        <dbReference type="EnsemblPlants" id="MELO3C029945.2.1"/>
    </source>
</evidence>
<proteinExistence type="predicted"/>
<name>A0A9I9E7N6_CUCME</name>
<dbReference type="EnsemblPlants" id="MELO3C029945.2.1">
    <property type="protein sequence ID" value="MELO3C029945.2.1"/>
    <property type="gene ID" value="MELO3C029945.2"/>
</dbReference>
<protein>
    <submittedName>
        <fullName evidence="2">Uncharacterized protein</fullName>
    </submittedName>
</protein>
<reference evidence="2" key="1">
    <citation type="submission" date="2023-03" db="UniProtKB">
        <authorList>
            <consortium name="EnsemblPlants"/>
        </authorList>
    </citation>
    <scope>IDENTIFICATION</scope>
</reference>
<evidence type="ECO:0000256" key="1">
    <source>
        <dbReference type="SAM" id="SignalP"/>
    </source>
</evidence>
<keyword evidence="1" id="KW-0732">Signal</keyword>
<dbReference type="Gramene" id="MELO3C029945.2.1">
    <property type="protein sequence ID" value="MELO3C029945.2.1"/>
    <property type="gene ID" value="MELO3C029945.2"/>
</dbReference>